<dbReference type="RefSeq" id="WP_361700371.1">
    <property type="nucleotide sequence ID" value="NZ_JBEZVE010000001.1"/>
</dbReference>
<evidence type="ECO:0000256" key="6">
    <source>
        <dbReference type="SAM" id="Phobius"/>
    </source>
</evidence>
<proteinExistence type="predicted"/>
<keyword evidence="6" id="KW-0812">Transmembrane</keyword>
<evidence type="ECO:0000256" key="1">
    <source>
        <dbReference type="ARBA" id="ARBA00022512"/>
    </source>
</evidence>
<accession>A0ABV2ZA99</accession>
<evidence type="ECO:0000313" key="10">
    <source>
        <dbReference type="Proteomes" id="UP001550739"/>
    </source>
</evidence>
<protein>
    <submittedName>
        <fullName evidence="9">SCO1860 family LAETG-anchored protein</fullName>
    </submittedName>
</protein>
<keyword evidence="2" id="KW-0964">Secreted</keyword>
<keyword evidence="10" id="KW-1185">Reference proteome</keyword>
<evidence type="ECO:0000313" key="9">
    <source>
        <dbReference type="EMBL" id="MEU3779464.1"/>
    </source>
</evidence>
<keyword evidence="1" id="KW-0134">Cell wall</keyword>
<evidence type="ECO:0000256" key="2">
    <source>
        <dbReference type="ARBA" id="ARBA00022525"/>
    </source>
</evidence>
<organism evidence="9 10">
    <name type="scientific">Streptomyces sp. 900129855</name>
    <dbReference type="NCBI Taxonomy" id="3155129"/>
    <lineage>
        <taxon>Bacteria</taxon>
        <taxon>Bacillati</taxon>
        <taxon>Actinomycetota</taxon>
        <taxon>Actinomycetes</taxon>
        <taxon>Kitasatosporales</taxon>
        <taxon>Streptomycetaceae</taxon>
        <taxon>Streptomyces</taxon>
    </lineage>
</organism>
<dbReference type="NCBIfam" id="NF041528">
    <property type="entry name" value="strep_LAETG"/>
    <property type="match status" value="1"/>
</dbReference>
<feature type="compositionally biased region" description="Gly residues" evidence="5">
    <location>
        <begin position="250"/>
        <end position="266"/>
    </location>
</feature>
<feature type="signal peptide" evidence="7">
    <location>
        <begin position="1"/>
        <end position="39"/>
    </location>
</feature>
<reference evidence="9 10" key="1">
    <citation type="submission" date="2024-06" db="EMBL/GenBank/DDBJ databases">
        <title>The Natural Products Discovery Center: Release of the First 8490 Sequenced Strains for Exploring Actinobacteria Biosynthetic Diversity.</title>
        <authorList>
            <person name="Kalkreuter E."/>
            <person name="Kautsar S.A."/>
            <person name="Yang D."/>
            <person name="Bader C.D."/>
            <person name="Teijaro C.N."/>
            <person name="Fluegel L."/>
            <person name="Davis C.M."/>
            <person name="Simpson J.R."/>
            <person name="Lauterbach L."/>
            <person name="Steele A.D."/>
            <person name="Gui C."/>
            <person name="Meng S."/>
            <person name="Li G."/>
            <person name="Viehrig K."/>
            <person name="Ye F."/>
            <person name="Su P."/>
            <person name="Kiefer A.F."/>
            <person name="Nichols A."/>
            <person name="Cepeda A.J."/>
            <person name="Yan W."/>
            <person name="Fan B."/>
            <person name="Jiang Y."/>
            <person name="Adhikari A."/>
            <person name="Zheng C.-J."/>
            <person name="Schuster L."/>
            <person name="Cowan T.M."/>
            <person name="Smanski M.J."/>
            <person name="Chevrette M.G."/>
            <person name="De Carvalho L.P.S."/>
            <person name="Shen B."/>
        </authorList>
    </citation>
    <scope>NUCLEOTIDE SEQUENCE [LARGE SCALE GENOMIC DNA]</scope>
    <source>
        <strain evidence="9 10">NPDC033843</strain>
    </source>
</reference>
<evidence type="ECO:0000256" key="7">
    <source>
        <dbReference type="SAM" id="SignalP"/>
    </source>
</evidence>
<feature type="region of interest" description="Disordered" evidence="5">
    <location>
        <begin position="241"/>
        <end position="303"/>
    </location>
</feature>
<feature type="transmembrane region" description="Helical" evidence="6">
    <location>
        <begin position="306"/>
        <end position="325"/>
    </location>
</feature>
<keyword evidence="3 7" id="KW-0732">Signal</keyword>
<comment type="caution">
    <text evidence="9">The sequence shown here is derived from an EMBL/GenBank/DDBJ whole genome shotgun (WGS) entry which is preliminary data.</text>
</comment>
<dbReference type="Proteomes" id="UP001550739">
    <property type="component" value="Unassembled WGS sequence"/>
</dbReference>
<feature type="chain" id="PRO_5046868887" evidence="7">
    <location>
        <begin position="40"/>
        <end position="329"/>
    </location>
</feature>
<keyword evidence="6" id="KW-1133">Transmembrane helix</keyword>
<dbReference type="PROSITE" id="PS50847">
    <property type="entry name" value="GRAM_POS_ANCHORING"/>
    <property type="match status" value="1"/>
</dbReference>
<evidence type="ECO:0000256" key="3">
    <source>
        <dbReference type="ARBA" id="ARBA00022729"/>
    </source>
</evidence>
<evidence type="ECO:0000256" key="4">
    <source>
        <dbReference type="ARBA" id="ARBA00023088"/>
    </source>
</evidence>
<dbReference type="InterPro" id="IPR048202">
    <property type="entry name" value="SCO1860-like"/>
</dbReference>
<dbReference type="NCBIfam" id="TIGR01167">
    <property type="entry name" value="LPXTG_anchor"/>
    <property type="match status" value="1"/>
</dbReference>
<evidence type="ECO:0000256" key="5">
    <source>
        <dbReference type="SAM" id="MobiDB-lite"/>
    </source>
</evidence>
<keyword evidence="4" id="KW-0572">Peptidoglycan-anchor</keyword>
<dbReference type="NCBIfam" id="NF040603">
    <property type="entry name" value="choice_anch_P"/>
    <property type="match status" value="1"/>
</dbReference>
<sequence>MNGNTFRMPARARRVATVVAATALAAGPAALTGAGPAHARGDQGRASAAVLRTGLDVALLDKTADVPLAVSLNEVRAPQSAEKTALTAELNGVDGTKPFSVLRADVAEAKATVDGASAEASTRLAHAKLHVPGLPLLSLIEVGAITSKATCAAGKAPVAAANLLGSVTVLGKKVSVSTGGTTDVKVPGVGEVRLDLSKRETTSRTAAATALELTVSINPLNLNVAHVTGTLTLAEATCETPAAPQQGQEQGEGPGQGQGQGQGQQEGQGQDQSVGSSRAPAGDVKAQGAPAQADLAQTGGSSTTPYLAGGAVALLLAGGGAVALARRRG</sequence>
<evidence type="ECO:0000259" key="8">
    <source>
        <dbReference type="PROSITE" id="PS50847"/>
    </source>
</evidence>
<name>A0ABV2ZA99_9ACTN</name>
<gene>
    <name evidence="9" type="ORF">AB0E89_02535</name>
</gene>
<feature type="domain" description="Gram-positive cocci surface proteins LPxTG" evidence="8">
    <location>
        <begin position="295"/>
        <end position="329"/>
    </location>
</feature>
<dbReference type="EMBL" id="JBEZVE010000001">
    <property type="protein sequence ID" value="MEU3779464.1"/>
    <property type="molecule type" value="Genomic_DNA"/>
</dbReference>
<keyword evidence="6" id="KW-0472">Membrane</keyword>
<dbReference type="InterPro" id="IPR019931">
    <property type="entry name" value="LPXTG_anchor"/>
</dbReference>
<dbReference type="NCBIfam" id="NF041527">
    <property type="entry name" value="SCO1860_LAETG"/>
    <property type="match status" value="1"/>
</dbReference>